<accession>A0A4D7B5D2</accession>
<feature type="region of interest" description="Disordered" evidence="1">
    <location>
        <begin position="218"/>
        <end position="263"/>
    </location>
</feature>
<evidence type="ECO:0000313" key="3">
    <source>
        <dbReference type="Proteomes" id="UP000298781"/>
    </source>
</evidence>
<feature type="region of interest" description="Disordered" evidence="1">
    <location>
        <begin position="70"/>
        <end position="90"/>
    </location>
</feature>
<evidence type="ECO:0000256" key="1">
    <source>
        <dbReference type="SAM" id="MobiDB-lite"/>
    </source>
</evidence>
<dbReference type="OrthoDB" id="33037at2"/>
<gene>
    <name evidence="2" type="ORF">E8M01_30695</name>
</gene>
<dbReference type="InterPro" id="IPR019660">
    <property type="entry name" value="Put_sensory_transdc_reg_YbjN"/>
</dbReference>
<proteinExistence type="predicted"/>
<sequence length="263" mass="28197">MAAGTIQRNMARIAMTCGGNHFALDSFGTHPHGKPAQASLWSSIMTKRPLFFATLAALAALTVMAPTADAQKRANPERGQDSQAAPTGSVGRITPQQMAAVLRNRGFQAEVLSENNRSRIRTMIGGRRVTVFFYACNDGGCQSIQYRALYEKNDRFTHAFVNAWNYEKRFAKTYLDSDNDLVLEWDVDFDGGVNVGFISESVATFQTMINAFDRFTPRASSGGSAGRSTSPGPAPAPAPAPADPSAPPSTGGKGGGNPTERRT</sequence>
<name>A0A4D7B5D2_9HYPH</name>
<protein>
    <submittedName>
        <fullName evidence="2">YbjN domain-containing protein</fullName>
    </submittedName>
</protein>
<organism evidence="2 3">
    <name type="scientific">Phreatobacter stygius</name>
    <dbReference type="NCBI Taxonomy" id="1940610"/>
    <lineage>
        <taxon>Bacteria</taxon>
        <taxon>Pseudomonadati</taxon>
        <taxon>Pseudomonadota</taxon>
        <taxon>Alphaproteobacteria</taxon>
        <taxon>Hyphomicrobiales</taxon>
        <taxon>Phreatobacteraceae</taxon>
        <taxon>Phreatobacter</taxon>
    </lineage>
</organism>
<feature type="compositionally biased region" description="Basic and acidic residues" evidence="1">
    <location>
        <begin position="70"/>
        <end position="80"/>
    </location>
</feature>
<dbReference type="KEGG" id="pstg:E8M01_30695"/>
<dbReference type="Pfam" id="PF10722">
    <property type="entry name" value="YbjN"/>
    <property type="match status" value="1"/>
</dbReference>
<reference evidence="2 3" key="1">
    <citation type="submission" date="2019-04" db="EMBL/GenBank/DDBJ databases">
        <title>Phreatobacter aquaticus sp. nov.</title>
        <authorList>
            <person name="Choi A."/>
        </authorList>
    </citation>
    <scope>NUCLEOTIDE SEQUENCE [LARGE SCALE GENOMIC DNA]</scope>
    <source>
        <strain evidence="2 3">KCTC 52518</strain>
    </source>
</reference>
<dbReference type="Proteomes" id="UP000298781">
    <property type="component" value="Chromosome"/>
</dbReference>
<feature type="compositionally biased region" description="Pro residues" evidence="1">
    <location>
        <begin position="232"/>
        <end position="247"/>
    </location>
</feature>
<dbReference type="CDD" id="cd17511">
    <property type="entry name" value="YbjN_AmyR-like"/>
    <property type="match status" value="1"/>
</dbReference>
<keyword evidence="3" id="KW-1185">Reference proteome</keyword>
<dbReference type="AlphaFoldDB" id="A0A4D7B5D2"/>
<dbReference type="EMBL" id="CP039690">
    <property type="protein sequence ID" value="QCI68211.1"/>
    <property type="molecule type" value="Genomic_DNA"/>
</dbReference>
<evidence type="ECO:0000313" key="2">
    <source>
        <dbReference type="EMBL" id="QCI68211.1"/>
    </source>
</evidence>
<feature type="compositionally biased region" description="Low complexity" evidence="1">
    <location>
        <begin position="218"/>
        <end position="231"/>
    </location>
</feature>